<gene>
    <name evidence="2" type="ORF">BCF38_10829</name>
    <name evidence="3" type="ORF">SAMN05421539_10829</name>
</gene>
<dbReference type="AlphaFoldDB" id="A0A2Y9C1Y1"/>
<reference evidence="3 5" key="1">
    <citation type="submission" date="2016-10" db="EMBL/GenBank/DDBJ databases">
        <authorList>
            <person name="Cai Z."/>
        </authorList>
    </citation>
    <scope>NUCLEOTIDE SEQUENCE [LARGE SCALE GENOMIC DNA]</scope>
    <source>
        <strain evidence="3 5">DSM 25227</strain>
    </source>
</reference>
<dbReference type="RefSeq" id="WP_109565234.1">
    <property type="nucleotide sequence ID" value="NZ_QGDJ01000008.1"/>
</dbReference>
<keyword evidence="3" id="KW-0449">Lipoprotein</keyword>
<evidence type="ECO:0000313" key="2">
    <source>
        <dbReference type="EMBL" id="PWJ16515.1"/>
    </source>
</evidence>
<feature type="chain" id="PRO_5036327037" evidence="1">
    <location>
        <begin position="28"/>
        <end position="229"/>
    </location>
</feature>
<dbReference type="InterPro" id="IPR021308">
    <property type="entry name" value="GfcB"/>
</dbReference>
<evidence type="ECO:0000256" key="1">
    <source>
        <dbReference type="SAM" id="SignalP"/>
    </source>
</evidence>
<proteinExistence type="predicted"/>
<dbReference type="Gene3D" id="2.40.360.10">
    <property type="entry name" value="YmcC-like"/>
    <property type="match status" value="1"/>
</dbReference>
<evidence type="ECO:0000313" key="4">
    <source>
        <dbReference type="Proteomes" id="UP000245839"/>
    </source>
</evidence>
<dbReference type="OrthoDB" id="6237231at2"/>
<sequence length="229" mass="24274">MTLTRWSRPFAALLLAALAACSGGTENAPPANDKLLFAALQSRFAGLAGEEPAADAREVLTPAMVAGSPTPLLLVVVQETDIGLTMVPRAVKLGTEQWRDISGGGLFRRNGILVGTRGFGFDLHTADVAPLAAALRAGGGEDVERVNRYIDGQNQIVAVQFLCSVRPVGQERLSYFGVNIDTTVYEEDCVSDGGGFVNRYWLDAGGTVRRSVELIAPESGSLDVIVLKV</sequence>
<accession>A0A2Y9C1Y1</accession>
<reference evidence="2 4" key="2">
    <citation type="submission" date="2018-03" db="EMBL/GenBank/DDBJ databases">
        <title>Genomic Encyclopedia of Archaeal and Bacterial Type Strains, Phase II (KMG-II): from individual species to whole genera.</title>
        <authorList>
            <person name="Goeker M."/>
        </authorList>
    </citation>
    <scope>NUCLEOTIDE SEQUENCE [LARGE SCALE GENOMIC DNA]</scope>
    <source>
        <strain evidence="2 4">DSM 25227</strain>
    </source>
</reference>
<protein>
    <submittedName>
        <fullName evidence="2">Group 4 capsule polysaccharide lipoprotein GfcB/YjbF</fullName>
    </submittedName>
    <submittedName>
        <fullName evidence="3">Group 4 capsule polysaccharide lipoprotein gfcB, YjbF</fullName>
    </submittedName>
</protein>
<dbReference type="PROSITE" id="PS51257">
    <property type="entry name" value="PROKAR_LIPOPROTEIN"/>
    <property type="match status" value="1"/>
</dbReference>
<organism evidence="3 5">
    <name type="scientific">Jannaschia seohaensis</name>
    <dbReference type="NCBI Taxonomy" id="475081"/>
    <lineage>
        <taxon>Bacteria</taxon>
        <taxon>Pseudomonadati</taxon>
        <taxon>Pseudomonadota</taxon>
        <taxon>Alphaproteobacteria</taxon>
        <taxon>Rhodobacterales</taxon>
        <taxon>Roseobacteraceae</taxon>
        <taxon>Jannaschia</taxon>
    </lineage>
</organism>
<feature type="signal peptide" evidence="1">
    <location>
        <begin position="1"/>
        <end position="27"/>
    </location>
</feature>
<dbReference type="SUPFAM" id="SSF159270">
    <property type="entry name" value="YmcC-like"/>
    <property type="match status" value="1"/>
</dbReference>
<dbReference type="InterPro" id="IPR023373">
    <property type="entry name" value="YmcC_sf"/>
</dbReference>
<keyword evidence="4" id="KW-1185">Reference proteome</keyword>
<keyword evidence="1" id="KW-0732">Signal</keyword>
<dbReference type="EMBL" id="UETC01000008">
    <property type="protein sequence ID" value="SSA48752.1"/>
    <property type="molecule type" value="Genomic_DNA"/>
</dbReference>
<dbReference type="Proteomes" id="UP000245839">
    <property type="component" value="Unassembled WGS sequence"/>
</dbReference>
<dbReference type="EMBL" id="QGDJ01000008">
    <property type="protein sequence ID" value="PWJ16515.1"/>
    <property type="molecule type" value="Genomic_DNA"/>
</dbReference>
<dbReference type="Proteomes" id="UP000251571">
    <property type="component" value="Unassembled WGS sequence"/>
</dbReference>
<evidence type="ECO:0000313" key="5">
    <source>
        <dbReference type="Proteomes" id="UP000251571"/>
    </source>
</evidence>
<dbReference type="Pfam" id="PF11102">
    <property type="entry name" value="YjbF"/>
    <property type="match status" value="1"/>
</dbReference>
<evidence type="ECO:0000313" key="3">
    <source>
        <dbReference type="EMBL" id="SSA48752.1"/>
    </source>
</evidence>
<name>A0A2Y9C1Y1_9RHOB</name>